<keyword evidence="3" id="KW-1185">Reference proteome</keyword>
<dbReference type="AlphaFoldDB" id="A0A976FS10"/>
<dbReference type="EMBL" id="SHOA02000015">
    <property type="protein sequence ID" value="TDH71721.1"/>
    <property type="molecule type" value="Genomic_DNA"/>
</dbReference>
<sequence length="103" mass="11411">MQRQLLLESDRETPAAGKPAKPSKLKNTERHDIGPQCRTLPKDLLRMARTCCCASRHQRSCQSGKPVGEISLQESQPHPVDYHANVSSQCDTVAEIGTQMGNR</sequence>
<evidence type="ECO:0000313" key="2">
    <source>
        <dbReference type="EMBL" id="TDH71721.1"/>
    </source>
</evidence>
<protein>
    <submittedName>
        <fullName evidence="2">Uncharacterized protein</fullName>
    </submittedName>
</protein>
<dbReference type="Proteomes" id="UP000294530">
    <property type="component" value="Unassembled WGS sequence"/>
</dbReference>
<reference evidence="2 3" key="1">
    <citation type="journal article" date="2021" name="Genome Biol.">
        <title>AFLAP: assembly-free linkage analysis pipeline using k-mers from genome sequencing data.</title>
        <authorList>
            <person name="Fletcher K."/>
            <person name="Zhang L."/>
            <person name="Gil J."/>
            <person name="Han R."/>
            <person name="Cavanaugh K."/>
            <person name="Michelmore R."/>
        </authorList>
    </citation>
    <scope>NUCLEOTIDE SEQUENCE [LARGE SCALE GENOMIC DNA]</scope>
    <source>
        <strain evidence="2 3">SF5</strain>
    </source>
</reference>
<proteinExistence type="predicted"/>
<organism evidence="2 3">
    <name type="scientific">Bremia lactucae</name>
    <name type="common">Lettuce downy mildew</name>
    <dbReference type="NCBI Taxonomy" id="4779"/>
    <lineage>
        <taxon>Eukaryota</taxon>
        <taxon>Sar</taxon>
        <taxon>Stramenopiles</taxon>
        <taxon>Oomycota</taxon>
        <taxon>Peronosporomycetes</taxon>
        <taxon>Peronosporales</taxon>
        <taxon>Peronosporaceae</taxon>
        <taxon>Bremia</taxon>
    </lineage>
</organism>
<dbReference type="KEGG" id="blac:94353443"/>
<evidence type="ECO:0000256" key="1">
    <source>
        <dbReference type="SAM" id="MobiDB-lite"/>
    </source>
</evidence>
<comment type="caution">
    <text evidence="2">The sequence shown here is derived from an EMBL/GenBank/DDBJ whole genome shotgun (WGS) entry which is preliminary data.</text>
</comment>
<dbReference type="GeneID" id="94353443"/>
<evidence type="ECO:0000313" key="3">
    <source>
        <dbReference type="Proteomes" id="UP000294530"/>
    </source>
</evidence>
<name>A0A976FS10_BRELC</name>
<dbReference type="RefSeq" id="XP_067821220.1">
    <property type="nucleotide sequence ID" value="XM_067967772.1"/>
</dbReference>
<gene>
    <name evidence="2" type="ORF">CCR75_009733</name>
</gene>
<feature type="region of interest" description="Disordered" evidence="1">
    <location>
        <begin position="1"/>
        <end position="35"/>
    </location>
</feature>
<accession>A0A976FS10</accession>